<keyword evidence="4" id="KW-0732">Signal</keyword>
<evidence type="ECO:0000256" key="5">
    <source>
        <dbReference type="ARBA" id="ARBA00022989"/>
    </source>
</evidence>
<evidence type="ECO:0000313" key="9">
    <source>
        <dbReference type="Proteomes" id="UP000504634"/>
    </source>
</evidence>
<feature type="transmembrane region" description="Helical" evidence="8">
    <location>
        <begin position="192"/>
        <end position="211"/>
    </location>
</feature>
<dbReference type="AlphaFoldDB" id="A0A6J2T9Z8"/>
<dbReference type="RefSeq" id="XP_030371953.1">
    <property type="nucleotide sequence ID" value="XM_030516093.1"/>
</dbReference>
<dbReference type="GO" id="GO:0005637">
    <property type="term" value="C:nuclear inner membrane"/>
    <property type="evidence" value="ECO:0007669"/>
    <property type="project" value="UniProtKB-SubCell"/>
</dbReference>
<evidence type="ECO:0000256" key="3">
    <source>
        <dbReference type="ARBA" id="ARBA00022692"/>
    </source>
</evidence>
<dbReference type="OrthoDB" id="509138at2759"/>
<sequence>MDAMVHMWDGHCTNTTRHPPPTTPHSASSPEAYCHRELVTDLKANEVHIRNSPKPIQKGRKHNFVQIFCHWPEPFRLVNVFQSKYVYLEIDSDAEYQQFKGSTARSVCQSSELKRGNYEGKLLSRGDGSHLISLPAHTSTCYGILTSEPFNLTLLEEHLDEERFAMFVLGLTLYVAAPVLGGSLWFCYCTVGALSIYLGRVCVVCIALLFAKGATLKDLIRFRPVQENFKMVVSQHFSLVTSTLMVGAWIMIKFCHGYRRLWHNPWVPYIHRCLLRMLAYYKLYYASDKASFGLLWVCTLQSWPKLWWLLHWIKLKLIQLFMFCFPRKPQWGLRQQVKKVKPKLENNVRVYDLQYFFRFVNDGPNMMPAQTSFENPNTRR</sequence>
<protein>
    <submittedName>
        <fullName evidence="10">Uncharacterized protein LOC115622199</fullName>
    </submittedName>
</protein>
<keyword evidence="5 8" id="KW-1133">Transmembrane helix</keyword>
<evidence type="ECO:0000256" key="6">
    <source>
        <dbReference type="ARBA" id="ARBA00023136"/>
    </source>
</evidence>
<gene>
    <name evidence="10" type="primary">LOC115622199</name>
</gene>
<organism evidence="9 10">
    <name type="scientific">Drosophila lebanonensis</name>
    <name type="common">Fruit fly</name>
    <name type="synonym">Scaptodrosophila lebanonensis</name>
    <dbReference type="NCBI Taxonomy" id="7225"/>
    <lineage>
        <taxon>Eukaryota</taxon>
        <taxon>Metazoa</taxon>
        <taxon>Ecdysozoa</taxon>
        <taxon>Arthropoda</taxon>
        <taxon>Hexapoda</taxon>
        <taxon>Insecta</taxon>
        <taxon>Pterygota</taxon>
        <taxon>Neoptera</taxon>
        <taxon>Endopterygota</taxon>
        <taxon>Diptera</taxon>
        <taxon>Brachycera</taxon>
        <taxon>Muscomorpha</taxon>
        <taxon>Ephydroidea</taxon>
        <taxon>Drosophilidae</taxon>
        <taxon>Scaptodrosophila</taxon>
    </lineage>
</organism>
<feature type="transmembrane region" description="Helical" evidence="8">
    <location>
        <begin position="232"/>
        <end position="252"/>
    </location>
</feature>
<comment type="similarity">
    <text evidence="2">Belongs to the NEMP family.</text>
</comment>
<dbReference type="PANTHER" id="PTHR13598">
    <property type="entry name" value="AT07567P-RELATED"/>
    <property type="match status" value="1"/>
</dbReference>
<keyword evidence="7" id="KW-0539">Nucleus</keyword>
<evidence type="ECO:0000256" key="2">
    <source>
        <dbReference type="ARBA" id="ARBA00005748"/>
    </source>
</evidence>
<evidence type="ECO:0000256" key="1">
    <source>
        <dbReference type="ARBA" id="ARBA00004575"/>
    </source>
</evidence>
<keyword evidence="9" id="KW-1185">Reference proteome</keyword>
<evidence type="ECO:0000313" key="10">
    <source>
        <dbReference type="RefSeq" id="XP_030371953.1"/>
    </source>
</evidence>
<evidence type="ECO:0000256" key="8">
    <source>
        <dbReference type="SAM" id="Phobius"/>
    </source>
</evidence>
<feature type="transmembrane region" description="Helical" evidence="8">
    <location>
        <begin position="164"/>
        <end position="186"/>
    </location>
</feature>
<evidence type="ECO:0000256" key="7">
    <source>
        <dbReference type="ARBA" id="ARBA00023242"/>
    </source>
</evidence>
<keyword evidence="6 8" id="KW-0472">Membrane</keyword>
<dbReference type="Proteomes" id="UP000504634">
    <property type="component" value="Unplaced"/>
</dbReference>
<dbReference type="PANTHER" id="PTHR13598:SF1">
    <property type="entry name" value="AT07567P-RELATED"/>
    <property type="match status" value="1"/>
</dbReference>
<dbReference type="InterPro" id="IPR019358">
    <property type="entry name" value="NEMP_fam"/>
</dbReference>
<proteinExistence type="inferred from homology"/>
<keyword evidence="3 8" id="KW-0812">Transmembrane</keyword>
<name>A0A6J2T9Z8_DROLE</name>
<comment type="subcellular location">
    <subcellularLocation>
        <location evidence="1">Nucleus inner membrane</location>
        <topology evidence="1">Multi-pass membrane protein</topology>
        <orientation evidence="1">Nucleoplasmic side</orientation>
    </subcellularLocation>
</comment>
<dbReference type="GeneID" id="115622199"/>
<accession>A0A6J2T9Z8</accession>
<reference evidence="10" key="1">
    <citation type="submission" date="2025-08" db="UniProtKB">
        <authorList>
            <consortium name="RefSeq"/>
        </authorList>
    </citation>
    <scope>IDENTIFICATION</scope>
    <source>
        <strain evidence="10">11010-0011.00</strain>
        <tissue evidence="10">Whole body</tissue>
    </source>
</reference>
<evidence type="ECO:0000256" key="4">
    <source>
        <dbReference type="ARBA" id="ARBA00022729"/>
    </source>
</evidence>